<gene>
    <name evidence="5" type="ORF">B9X95_02265</name>
</gene>
<keyword evidence="3" id="KW-0804">Transcription</keyword>
<organism evidence="5 6">
    <name type="scientific">Acinetobacter baumannii</name>
    <dbReference type="NCBI Taxonomy" id="470"/>
    <lineage>
        <taxon>Bacteria</taxon>
        <taxon>Pseudomonadati</taxon>
        <taxon>Pseudomonadota</taxon>
        <taxon>Gammaproteobacteria</taxon>
        <taxon>Moraxellales</taxon>
        <taxon>Moraxellaceae</taxon>
        <taxon>Acinetobacter</taxon>
        <taxon>Acinetobacter calcoaceticus/baumannii complex</taxon>
    </lineage>
</organism>
<dbReference type="Pfam" id="PF01381">
    <property type="entry name" value="HTH_3"/>
    <property type="match status" value="1"/>
</dbReference>
<accession>A0A241ZI36</accession>
<reference evidence="6" key="1">
    <citation type="submission" date="2017-05" db="EMBL/GenBank/DDBJ databases">
        <authorList>
            <person name="Kreiswirth B."/>
            <person name="Manca C."/>
            <person name="Chen L."/>
            <person name="Evans S."/>
            <person name="Fowler V."/>
            <person name="Patel R."/>
            <person name="Chambers H."/>
            <person name="Bonomo R."/>
            <person name="Paul V."/>
            <person name="Sankar J."/>
            <person name="Gaind R."/>
            <person name="Ray P."/>
            <person name="Gautam V."/>
            <person name="Biswal M."/>
            <person name="Datta S."/>
            <person name="Walia K."/>
            <person name="Adams M."/>
            <person name="Nelson K."/>
            <person name="Sutton G."/>
            <person name="Fouts D."/>
            <person name="Hujer K."/>
            <person name="Hujer A."/>
        </authorList>
    </citation>
    <scope>NUCLEOTIDE SEQUENCE [LARGE SCALE GENOMIC DNA]</scope>
    <source>
        <strain evidence="6">PR350</strain>
    </source>
</reference>
<evidence type="ECO:0000259" key="4">
    <source>
        <dbReference type="PROSITE" id="PS50943"/>
    </source>
</evidence>
<dbReference type="GO" id="GO:0005829">
    <property type="term" value="C:cytosol"/>
    <property type="evidence" value="ECO:0007669"/>
    <property type="project" value="TreeGrafter"/>
</dbReference>
<dbReference type="PROSITE" id="PS50943">
    <property type="entry name" value="HTH_CROC1"/>
    <property type="match status" value="1"/>
</dbReference>
<dbReference type="Proteomes" id="UP000194699">
    <property type="component" value="Unassembled WGS sequence"/>
</dbReference>
<name>A0A241ZI36_ACIBA</name>
<feature type="domain" description="HTH cro/C1-type" evidence="4">
    <location>
        <begin position="5"/>
        <end position="50"/>
    </location>
</feature>
<dbReference type="InterPro" id="IPR010982">
    <property type="entry name" value="Lambda_DNA-bd_dom_sf"/>
</dbReference>
<dbReference type="Gene3D" id="1.10.260.40">
    <property type="entry name" value="lambda repressor-like DNA-binding domains"/>
    <property type="match status" value="1"/>
</dbReference>
<evidence type="ECO:0000256" key="2">
    <source>
        <dbReference type="ARBA" id="ARBA00023125"/>
    </source>
</evidence>
<dbReference type="GO" id="GO:0003677">
    <property type="term" value="F:DNA binding"/>
    <property type="evidence" value="ECO:0007669"/>
    <property type="project" value="UniProtKB-KW"/>
</dbReference>
<sequence>MKSSITQESLALKCEIDRSYLGRIERGEVNLTVDKLYQIAQVLQISPKDLLPD</sequence>
<dbReference type="AlphaFoldDB" id="A0A241ZI36"/>
<dbReference type="InterPro" id="IPR001387">
    <property type="entry name" value="Cro/C1-type_HTH"/>
</dbReference>
<dbReference type="SUPFAM" id="SSF47413">
    <property type="entry name" value="lambda repressor-like DNA-binding domains"/>
    <property type="match status" value="1"/>
</dbReference>
<evidence type="ECO:0000256" key="1">
    <source>
        <dbReference type="ARBA" id="ARBA00023015"/>
    </source>
</evidence>
<evidence type="ECO:0000313" key="5">
    <source>
        <dbReference type="EMBL" id="OTM93317.1"/>
    </source>
</evidence>
<protein>
    <submittedName>
        <fullName evidence="5">Transcriptional regulator</fullName>
    </submittedName>
</protein>
<evidence type="ECO:0000313" key="6">
    <source>
        <dbReference type="Proteomes" id="UP000194699"/>
    </source>
</evidence>
<evidence type="ECO:0000256" key="3">
    <source>
        <dbReference type="ARBA" id="ARBA00023163"/>
    </source>
</evidence>
<keyword evidence="2" id="KW-0238">DNA-binding</keyword>
<dbReference type="PANTHER" id="PTHR46797">
    <property type="entry name" value="HTH-TYPE TRANSCRIPTIONAL REGULATOR"/>
    <property type="match status" value="1"/>
</dbReference>
<dbReference type="GO" id="GO:0003700">
    <property type="term" value="F:DNA-binding transcription factor activity"/>
    <property type="evidence" value="ECO:0007669"/>
    <property type="project" value="TreeGrafter"/>
</dbReference>
<keyword evidence="1" id="KW-0805">Transcription regulation</keyword>
<proteinExistence type="predicted"/>
<dbReference type="SMART" id="SM00530">
    <property type="entry name" value="HTH_XRE"/>
    <property type="match status" value="1"/>
</dbReference>
<dbReference type="CDD" id="cd00093">
    <property type="entry name" value="HTH_XRE"/>
    <property type="match status" value="1"/>
</dbReference>
<comment type="caution">
    <text evidence="5">The sequence shown here is derived from an EMBL/GenBank/DDBJ whole genome shotgun (WGS) entry which is preliminary data.</text>
</comment>
<dbReference type="InterPro" id="IPR050807">
    <property type="entry name" value="TransReg_Diox_bact_type"/>
</dbReference>
<dbReference type="RefSeq" id="WP_079270863.1">
    <property type="nucleotide sequence ID" value="NZ_CP132916.1"/>
</dbReference>
<dbReference type="PANTHER" id="PTHR46797:SF23">
    <property type="entry name" value="HTH-TYPE TRANSCRIPTIONAL REGULATOR SUTR"/>
    <property type="match status" value="1"/>
</dbReference>
<dbReference type="EMBL" id="NGEL01000020">
    <property type="protein sequence ID" value="OTM93317.1"/>
    <property type="molecule type" value="Genomic_DNA"/>
</dbReference>